<sequence length="125" mass="14164">MWHYHLPPKPIDAFVECTSVTNIFPLRENIRNIWFRRQRTHGFPLAQFLMPLTISAKLFVDIVRSSCPFKGRSMASRSRKPSTAQVARSPPAIAITKLNCWPCQTDRSLAMTGWAGIESFESQGG</sequence>
<proteinExistence type="predicted"/>
<reference evidence="1" key="2">
    <citation type="journal article" date="2020" name="Nat. Commun.">
        <title>Large-scale genome sequencing of mycorrhizal fungi provides insights into the early evolution of symbiotic traits.</title>
        <authorList>
            <person name="Miyauchi S."/>
            <person name="Kiss E."/>
            <person name="Kuo A."/>
            <person name="Drula E."/>
            <person name="Kohler A."/>
            <person name="Sanchez-Garcia M."/>
            <person name="Morin E."/>
            <person name="Andreopoulos B."/>
            <person name="Barry K.W."/>
            <person name="Bonito G."/>
            <person name="Buee M."/>
            <person name="Carver A."/>
            <person name="Chen C."/>
            <person name="Cichocki N."/>
            <person name="Clum A."/>
            <person name="Culley D."/>
            <person name="Crous P.W."/>
            <person name="Fauchery L."/>
            <person name="Girlanda M."/>
            <person name="Hayes R.D."/>
            <person name="Keri Z."/>
            <person name="LaButti K."/>
            <person name="Lipzen A."/>
            <person name="Lombard V."/>
            <person name="Magnuson J."/>
            <person name="Maillard F."/>
            <person name="Murat C."/>
            <person name="Nolan M."/>
            <person name="Ohm R.A."/>
            <person name="Pangilinan J."/>
            <person name="Pereira M.F."/>
            <person name="Perotto S."/>
            <person name="Peter M."/>
            <person name="Pfister S."/>
            <person name="Riley R."/>
            <person name="Sitrit Y."/>
            <person name="Stielow J.B."/>
            <person name="Szollosi G."/>
            <person name="Zifcakova L."/>
            <person name="Stursova M."/>
            <person name="Spatafora J.W."/>
            <person name="Tedersoo L."/>
            <person name="Vaario L.M."/>
            <person name="Yamada A."/>
            <person name="Yan M."/>
            <person name="Wang P."/>
            <person name="Xu J."/>
            <person name="Bruns T."/>
            <person name="Baldrian P."/>
            <person name="Vilgalys R."/>
            <person name="Dunand C."/>
            <person name="Henrissat B."/>
            <person name="Grigoriev I.V."/>
            <person name="Hibbett D."/>
            <person name="Nagy L.G."/>
            <person name="Martin F.M."/>
        </authorList>
    </citation>
    <scope>NUCLEOTIDE SEQUENCE</scope>
    <source>
        <strain evidence="1">BED1</strain>
    </source>
</reference>
<evidence type="ECO:0000313" key="1">
    <source>
        <dbReference type="EMBL" id="KAF8421132.1"/>
    </source>
</evidence>
<evidence type="ECO:0000313" key="2">
    <source>
        <dbReference type="Proteomes" id="UP001194468"/>
    </source>
</evidence>
<protein>
    <submittedName>
        <fullName evidence="1">Uncharacterized protein</fullName>
    </submittedName>
</protein>
<organism evidence="1 2">
    <name type="scientific">Boletus edulis BED1</name>
    <dbReference type="NCBI Taxonomy" id="1328754"/>
    <lineage>
        <taxon>Eukaryota</taxon>
        <taxon>Fungi</taxon>
        <taxon>Dikarya</taxon>
        <taxon>Basidiomycota</taxon>
        <taxon>Agaricomycotina</taxon>
        <taxon>Agaricomycetes</taxon>
        <taxon>Agaricomycetidae</taxon>
        <taxon>Boletales</taxon>
        <taxon>Boletineae</taxon>
        <taxon>Boletaceae</taxon>
        <taxon>Boletoideae</taxon>
        <taxon>Boletus</taxon>
    </lineage>
</organism>
<accession>A0AAD4G7K4</accession>
<reference evidence="1" key="1">
    <citation type="submission" date="2019-10" db="EMBL/GenBank/DDBJ databases">
        <authorList>
            <consortium name="DOE Joint Genome Institute"/>
            <person name="Kuo A."/>
            <person name="Miyauchi S."/>
            <person name="Kiss E."/>
            <person name="Drula E."/>
            <person name="Kohler A."/>
            <person name="Sanchez-Garcia M."/>
            <person name="Andreopoulos B."/>
            <person name="Barry K.W."/>
            <person name="Bonito G."/>
            <person name="Buee M."/>
            <person name="Carver A."/>
            <person name="Chen C."/>
            <person name="Cichocki N."/>
            <person name="Clum A."/>
            <person name="Culley D."/>
            <person name="Crous P.W."/>
            <person name="Fauchery L."/>
            <person name="Girlanda M."/>
            <person name="Hayes R."/>
            <person name="Keri Z."/>
            <person name="LaButti K."/>
            <person name="Lipzen A."/>
            <person name="Lombard V."/>
            <person name="Magnuson J."/>
            <person name="Maillard F."/>
            <person name="Morin E."/>
            <person name="Murat C."/>
            <person name="Nolan M."/>
            <person name="Ohm R."/>
            <person name="Pangilinan J."/>
            <person name="Pereira M."/>
            <person name="Perotto S."/>
            <person name="Peter M."/>
            <person name="Riley R."/>
            <person name="Sitrit Y."/>
            <person name="Stielow B."/>
            <person name="Szollosi G."/>
            <person name="Zifcakova L."/>
            <person name="Stursova M."/>
            <person name="Spatafora J.W."/>
            <person name="Tedersoo L."/>
            <person name="Vaario L.-M."/>
            <person name="Yamada A."/>
            <person name="Yan M."/>
            <person name="Wang P."/>
            <person name="Xu J."/>
            <person name="Bruns T."/>
            <person name="Baldrian P."/>
            <person name="Vilgalys R."/>
            <person name="Henrissat B."/>
            <person name="Grigoriev I.V."/>
            <person name="Hibbett D."/>
            <person name="Nagy L.G."/>
            <person name="Martin F.M."/>
        </authorList>
    </citation>
    <scope>NUCLEOTIDE SEQUENCE</scope>
    <source>
        <strain evidence="1">BED1</strain>
    </source>
</reference>
<dbReference type="Proteomes" id="UP001194468">
    <property type="component" value="Unassembled WGS sequence"/>
</dbReference>
<dbReference type="AlphaFoldDB" id="A0AAD4G7K4"/>
<comment type="caution">
    <text evidence="1">The sequence shown here is derived from an EMBL/GenBank/DDBJ whole genome shotgun (WGS) entry which is preliminary data.</text>
</comment>
<dbReference type="EMBL" id="WHUW01000146">
    <property type="protein sequence ID" value="KAF8421132.1"/>
    <property type="molecule type" value="Genomic_DNA"/>
</dbReference>
<keyword evidence="2" id="KW-1185">Reference proteome</keyword>
<gene>
    <name evidence="1" type="ORF">L210DRAFT_3573631</name>
</gene>
<name>A0AAD4G7K4_BOLED</name>